<dbReference type="PANTHER" id="PTHR33866">
    <property type="entry name" value="S-ADENOSYLMETHIONINE DECARBOXYLASE PROENZYME"/>
    <property type="match status" value="1"/>
</dbReference>
<name>A0ABU8VW10_9BURK</name>
<keyword evidence="3" id="KW-0210">Decarboxylase</keyword>
<evidence type="ECO:0000256" key="10">
    <source>
        <dbReference type="ARBA" id="ARBA00023317"/>
    </source>
</evidence>
<proteinExistence type="predicted"/>
<evidence type="ECO:0000256" key="7">
    <source>
        <dbReference type="ARBA" id="ARBA00023145"/>
    </source>
</evidence>
<comment type="caution">
    <text evidence="11">The sequence shown here is derived from an EMBL/GenBank/DDBJ whole genome shotgun (WGS) entry which is preliminary data.</text>
</comment>
<dbReference type="PANTHER" id="PTHR33866:SF2">
    <property type="entry name" value="S-ADENOSYLMETHIONINE DECARBOXYLASE PROENZYME"/>
    <property type="match status" value="1"/>
</dbReference>
<sequence length="129" mass="13545">MHGLHLTADLQDCQCESHWLLDAEALGAACVEAVEGAGLQGVARLSHTFPSTAQGVGGVTATVLLAESHLCIHTWPEQGAVTLDVYVCNFGGDHSAKAHDLMAALLALFKPGHVERHAITRGSLRTVNA</sequence>
<keyword evidence="8 11" id="KW-0456">Lyase</keyword>
<evidence type="ECO:0000256" key="8">
    <source>
        <dbReference type="ARBA" id="ARBA00023239"/>
    </source>
</evidence>
<accession>A0ABU8VW10</accession>
<dbReference type="Pfam" id="PF02675">
    <property type="entry name" value="AdoMet_dc"/>
    <property type="match status" value="1"/>
</dbReference>
<evidence type="ECO:0000256" key="2">
    <source>
        <dbReference type="ARBA" id="ARBA00022691"/>
    </source>
</evidence>
<evidence type="ECO:0000256" key="5">
    <source>
        <dbReference type="ARBA" id="ARBA00023066"/>
    </source>
</evidence>
<evidence type="ECO:0000256" key="6">
    <source>
        <dbReference type="ARBA" id="ARBA00023115"/>
    </source>
</evidence>
<dbReference type="InterPro" id="IPR017716">
    <property type="entry name" value="S-AdoMet_deCOase_pro-enz"/>
</dbReference>
<evidence type="ECO:0000256" key="9">
    <source>
        <dbReference type="ARBA" id="ARBA00023270"/>
    </source>
</evidence>
<dbReference type="GO" id="GO:0004014">
    <property type="term" value="F:adenosylmethionine decarboxylase activity"/>
    <property type="evidence" value="ECO:0007669"/>
    <property type="project" value="UniProtKB-EC"/>
</dbReference>
<dbReference type="Gene3D" id="3.30.360.110">
    <property type="entry name" value="S-adenosylmethionine decarboxylase domain"/>
    <property type="match status" value="1"/>
</dbReference>
<protein>
    <submittedName>
        <fullName evidence="11">Adenosylmethionine decarboxylase</fullName>
        <ecNumber evidence="11">4.1.1.50</ecNumber>
    </submittedName>
</protein>
<dbReference type="InterPro" id="IPR042284">
    <property type="entry name" value="AdoMetDC_N"/>
</dbReference>
<keyword evidence="6" id="KW-0620">Polyamine biosynthesis</keyword>
<gene>
    <name evidence="11" type="primary">speD</name>
    <name evidence="11" type="ORF">WKW80_07585</name>
</gene>
<dbReference type="EMBL" id="JBBKZV010000003">
    <property type="protein sequence ID" value="MEJ8821897.1"/>
    <property type="molecule type" value="Genomic_DNA"/>
</dbReference>
<reference evidence="11 12" key="1">
    <citation type="submission" date="2024-03" db="EMBL/GenBank/DDBJ databases">
        <title>Novel species of the genus Variovorax.</title>
        <authorList>
            <person name="Liu Q."/>
            <person name="Xin Y.-H."/>
        </authorList>
    </citation>
    <scope>NUCLEOTIDE SEQUENCE [LARGE SCALE GENOMIC DNA]</scope>
    <source>
        <strain evidence="11 12">KACC 18501</strain>
    </source>
</reference>
<keyword evidence="4" id="KW-0068">Autocatalytic cleavage</keyword>
<evidence type="ECO:0000256" key="4">
    <source>
        <dbReference type="ARBA" id="ARBA00022813"/>
    </source>
</evidence>
<organism evidence="11 12">
    <name type="scientific">Variovorax humicola</name>
    <dbReference type="NCBI Taxonomy" id="1769758"/>
    <lineage>
        <taxon>Bacteria</taxon>
        <taxon>Pseudomonadati</taxon>
        <taxon>Pseudomonadota</taxon>
        <taxon>Betaproteobacteria</taxon>
        <taxon>Burkholderiales</taxon>
        <taxon>Comamonadaceae</taxon>
        <taxon>Variovorax</taxon>
    </lineage>
</organism>
<keyword evidence="5" id="KW-0745">Spermidine biosynthesis</keyword>
<evidence type="ECO:0000313" key="11">
    <source>
        <dbReference type="EMBL" id="MEJ8821897.1"/>
    </source>
</evidence>
<dbReference type="InterPro" id="IPR042286">
    <property type="entry name" value="AdoMetDC_C"/>
</dbReference>
<dbReference type="EC" id="4.1.1.50" evidence="11"/>
<keyword evidence="12" id="KW-1185">Reference proteome</keyword>
<evidence type="ECO:0000256" key="3">
    <source>
        <dbReference type="ARBA" id="ARBA00022793"/>
    </source>
</evidence>
<keyword evidence="9" id="KW-0704">Schiff base</keyword>
<dbReference type="Gene3D" id="3.30.160.750">
    <property type="match status" value="1"/>
</dbReference>
<keyword evidence="2" id="KW-0949">S-adenosyl-L-methionine</keyword>
<evidence type="ECO:0000313" key="12">
    <source>
        <dbReference type="Proteomes" id="UP001363010"/>
    </source>
</evidence>
<evidence type="ECO:0000256" key="1">
    <source>
        <dbReference type="ARBA" id="ARBA00001928"/>
    </source>
</evidence>
<dbReference type="SUPFAM" id="SSF56276">
    <property type="entry name" value="S-adenosylmethionine decarboxylase"/>
    <property type="match status" value="1"/>
</dbReference>
<keyword evidence="7" id="KW-0865">Zymogen</keyword>
<dbReference type="NCBIfam" id="TIGR03330">
    <property type="entry name" value="SAM_DCase_Bsu"/>
    <property type="match status" value="1"/>
</dbReference>
<dbReference type="RefSeq" id="WP_340362947.1">
    <property type="nucleotide sequence ID" value="NZ_JBBKZV010000003.1"/>
</dbReference>
<keyword evidence="10" id="KW-0670">Pyruvate</keyword>
<dbReference type="Proteomes" id="UP001363010">
    <property type="component" value="Unassembled WGS sequence"/>
</dbReference>
<comment type="cofactor">
    <cofactor evidence="1">
        <name>pyruvate</name>
        <dbReference type="ChEBI" id="CHEBI:15361"/>
    </cofactor>
</comment>
<dbReference type="InterPro" id="IPR016067">
    <property type="entry name" value="S-AdoMet_deCO2ase_core"/>
</dbReference>
<dbReference type="InterPro" id="IPR003826">
    <property type="entry name" value="AdoMetDC_fam_prok"/>
</dbReference>